<dbReference type="Pfam" id="PF04608">
    <property type="entry name" value="PgpA"/>
    <property type="match status" value="1"/>
</dbReference>
<feature type="compositionally biased region" description="Low complexity" evidence="1">
    <location>
        <begin position="15"/>
        <end position="30"/>
    </location>
</feature>
<dbReference type="InterPro" id="IPR026037">
    <property type="entry name" value="PgpA"/>
</dbReference>
<keyword evidence="2" id="KW-1133">Transmembrane helix</keyword>
<name>A0A095TWV4_BURPE</name>
<dbReference type="EMBL" id="JQIM01000010">
    <property type="protein sequence ID" value="KGX06984.1"/>
    <property type="molecule type" value="Genomic_DNA"/>
</dbReference>
<organism evidence="3 4">
    <name type="scientific">Burkholderia pseudomallei</name>
    <name type="common">Pseudomonas pseudomallei</name>
    <dbReference type="NCBI Taxonomy" id="28450"/>
    <lineage>
        <taxon>Bacteria</taxon>
        <taxon>Pseudomonadati</taxon>
        <taxon>Pseudomonadota</taxon>
        <taxon>Betaproteobacteria</taxon>
        <taxon>Burkholderiales</taxon>
        <taxon>Burkholderiaceae</taxon>
        <taxon>Burkholderia</taxon>
        <taxon>pseudomallei group</taxon>
    </lineage>
</organism>
<dbReference type="InterPro" id="IPR007686">
    <property type="entry name" value="YutG/PgpA"/>
</dbReference>
<dbReference type="SUPFAM" id="SSF101307">
    <property type="entry name" value="YutG-like"/>
    <property type="match status" value="1"/>
</dbReference>
<feature type="transmembrane region" description="Helical" evidence="2">
    <location>
        <begin position="181"/>
        <end position="202"/>
    </location>
</feature>
<reference evidence="3 4" key="1">
    <citation type="submission" date="2014-08" db="EMBL/GenBank/DDBJ databases">
        <authorList>
            <person name="Bunnell A."/>
            <person name="Chain P.S."/>
            <person name="Chertkov O."/>
            <person name="Currie B.J."/>
            <person name="Daligault H.E."/>
            <person name="Davenport K.W."/>
            <person name="Davis C."/>
            <person name="Gleasner C.D."/>
            <person name="Johnson S.L."/>
            <person name="Kaestli M."/>
            <person name="Koren S."/>
            <person name="Kunde Y.A."/>
            <person name="Mayo M."/>
            <person name="McMurry K.K."/>
            <person name="Price E.P."/>
            <person name="Reitenga K.G."/>
            <person name="Robison R."/>
            <person name="Rosovitz M.J."/>
            <person name="Sarovich D.S."/>
            <person name="Teshima H."/>
        </authorList>
    </citation>
    <scope>NUCLEOTIDE SEQUENCE [LARGE SCALE GENOMIC DNA]</scope>
    <source>
        <strain evidence="3 4">MSHR44</strain>
    </source>
</reference>
<evidence type="ECO:0000313" key="3">
    <source>
        <dbReference type="EMBL" id="KGX06984.1"/>
    </source>
</evidence>
<dbReference type="RefSeq" id="WP_004194201.1">
    <property type="nucleotide sequence ID" value="NZ_AP028071.1"/>
</dbReference>
<proteinExistence type="predicted"/>
<comment type="caution">
    <text evidence="3">The sequence shown here is derived from an EMBL/GenBank/DDBJ whole genome shotgun (WGS) entry which is preliminary data.</text>
</comment>
<keyword evidence="2" id="KW-0812">Transmembrane</keyword>
<evidence type="ECO:0000313" key="4">
    <source>
        <dbReference type="Proteomes" id="UP000030475"/>
    </source>
</evidence>
<dbReference type="Proteomes" id="UP000030475">
    <property type="component" value="Unassembled WGS sequence"/>
</dbReference>
<evidence type="ECO:0000256" key="1">
    <source>
        <dbReference type="SAM" id="MobiDB-lite"/>
    </source>
</evidence>
<dbReference type="GO" id="GO:0008962">
    <property type="term" value="F:phosphatidylglycerophosphatase activity"/>
    <property type="evidence" value="ECO:0007669"/>
    <property type="project" value="InterPro"/>
</dbReference>
<feature type="region of interest" description="Disordered" evidence="1">
    <location>
        <begin position="1"/>
        <end position="39"/>
    </location>
</feature>
<dbReference type="PANTHER" id="PTHR36305">
    <property type="entry name" value="PHOSPHATIDYLGLYCEROPHOSPHATASE A"/>
    <property type="match status" value="1"/>
</dbReference>
<dbReference type="OMA" id="FFRIYDI"/>
<feature type="transmembrane region" description="Helical" evidence="2">
    <location>
        <begin position="97"/>
        <end position="114"/>
    </location>
</feature>
<keyword evidence="2" id="KW-0472">Membrane</keyword>
<evidence type="ECO:0000256" key="2">
    <source>
        <dbReference type="SAM" id="Phobius"/>
    </source>
</evidence>
<dbReference type="CDD" id="cd06971">
    <property type="entry name" value="PgpA"/>
    <property type="match status" value="1"/>
</dbReference>
<dbReference type="GeneID" id="93061559"/>
<feature type="transmembrane region" description="Helical" evidence="2">
    <location>
        <begin position="134"/>
        <end position="160"/>
    </location>
</feature>
<protein>
    <submittedName>
        <fullName evidence="3">Phosphatidylglycerophosphatase A family protein</fullName>
    </submittedName>
</protein>
<dbReference type="PANTHER" id="PTHR36305:SF1">
    <property type="entry name" value="PHOSPHATIDYLGLYCEROPHOSPHATASE A"/>
    <property type="match status" value="1"/>
</dbReference>
<accession>A0A095TWV4</accession>
<feature type="transmembrane region" description="Helical" evidence="2">
    <location>
        <begin position="59"/>
        <end position="85"/>
    </location>
</feature>
<dbReference type="AlphaFoldDB" id="A0A095TWV4"/>
<dbReference type="InterPro" id="IPR036681">
    <property type="entry name" value="PgpA-like_sf"/>
</dbReference>
<gene>
    <name evidence="3" type="ORF">Y036_2508</name>
</gene>
<sequence length="205" mass="22664">MPTDPTPRPADSADSASQPGATPAPASSPAPRRDSPQDPQRIARRRATVRFMFSHPVHIVSLGFGSGLAPFMPGTFGTLFGWLTFVALNRYLTVPEWWALIVAGFVAGIWMTGFTAKKMGIADPGPAVWDEIVAIWLVMLLVTPATFVEQLWAFVVFRFFDMVKPPPIRYFDRNLKGGFGIMFDDLIAALMTLFVIALWRSFGVQ</sequence>
<dbReference type="GO" id="GO:0006629">
    <property type="term" value="P:lipid metabolic process"/>
    <property type="evidence" value="ECO:0007669"/>
    <property type="project" value="InterPro"/>
</dbReference>